<dbReference type="Proteomes" id="UP000481583">
    <property type="component" value="Unassembled WGS sequence"/>
</dbReference>
<name>A0A6G4TUA5_9ACTN</name>
<accession>A0A6G4TUA5</accession>
<sequence>MTVVPPPEPPATADEAEFMASLRRLKTWSGRSYRQLERAASAAGEWLPSSTAASMLTRQTLPREELLWAYVRACGLAEEPAEAWLAARTRTALGDDACVRTLPRRLRVSVAAAAALAALALGGTMAFQAEEHDVRVTTSR</sequence>
<gene>
    <name evidence="1" type="ORF">G5C51_05990</name>
</gene>
<organism evidence="1 2">
    <name type="scientific">Streptomyces coryli</name>
    <dbReference type="NCBI Taxonomy" id="1128680"/>
    <lineage>
        <taxon>Bacteria</taxon>
        <taxon>Bacillati</taxon>
        <taxon>Actinomycetota</taxon>
        <taxon>Actinomycetes</taxon>
        <taxon>Kitasatosporales</taxon>
        <taxon>Streptomycetaceae</taxon>
        <taxon>Streptomyces</taxon>
    </lineage>
</organism>
<evidence type="ECO:0000313" key="1">
    <source>
        <dbReference type="EMBL" id="NGN63454.1"/>
    </source>
</evidence>
<dbReference type="AlphaFoldDB" id="A0A6G4TUA5"/>
<evidence type="ECO:0000313" key="2">
    <source>
        <dbReference type="Proteomes" id="UP000481583"/>
    </source>
</evidence>
<comment type="caution">
    <text evidence="1">The sequence shown here is derived from an EMBL/GenBank/DDBJ whole genome shotgun (WGS) entry which is preliminary data.</text>
</comment>
<keyword evidence="2" id="KW-1185">Reference proteome</keyword>
<dbReference type="RefSeq" id="WP_165232871.1">
    <property type="nucleotide sequence ID" value="NZ_JAAKZV010000015.1"/>
</dbReference>
<proteinExistence type="predicted"/>
<dbReference type="EMBL" id="JAAKZV010000015">
    <property type="protein sequence ID" value="NGN63454.1"/>
    <property type="molecule type" value="Genomic_DNA"/>
</dbReference>
<evidence type="ECO:0008006" key="3">
    <source>
        <dbReference type="Google" id="ProtNLM"/>
    </source>
</evidence>
<protein>
    <recommendedName>
        <fullName evidence="3">XRE family transcriptional regulator</fullName>
    </recommendedName>
</protein>
<reference evidence="1 2" key="1">
    <citation type="submission" date="2020-02" db="EMBL/GenBank/DDBJ databases">
        <title>Whole-genome analyses of novel actinobacteria.</title>
        <authorList>
            <person name="Sahin N."/>
        </authorList>
    </citation>
    <scope>NUCLEOTIDE SEQUENCE [LARGE SCALE GENOMIC DNA]</scope>
    <source>
        <strain evidence="1 2">A7024</strain>
    </source>
</reference>